<dbReference type="RefSeq" id="WP_073122425.1">
    <property type="nucleotide sequence ID" value="NZ_BMEN01000007.1"/>
</dbReference>
<organism evidence="3 4">
    <name type="scientific">Wenyingzhuangia marina</name>
    <dbReference type="NCBI Taxonomy" id="1195760"/>
    <lineage>
        <taxon>Bacteria</taxon>
        <taxon>Pseudomonadati</taxon>
        <taxon>Bacteroidota</taxon>
        <taxon>Flavobacteriia</taxon>
        <taxon>Flavobacteriales</taxon>
        <taxon>Flavobacteriaceae</taxon>
        <taxon>Wenyingzhuangia</taxon>
    </lineage>
</organism>
<dbReference type="EMBL" id="FQXQ01000007">
    <property type="protein sequence ID" value="SHH91747.1"/>
    <property type="molecule type" value="Genomic_DNA"/>
</dbReference>
<sequence length="64" mass="6468">MKAKSFKILILLAVGVVFVANAAPGPPPPPPGLHPPALPIDTGVVVLVLAAVGLGIIKLKKQTI</sequence>
<dbReference type="AlphaFoldDB" id="A0A1M5WVY6"/>
<keyword evidence="1" id="KW-1133">Transmembrane helix</keyword>
<dbReference type="Proteomes" id="UP000184109">
    <property type="component" value="Unassembled WGS sequence"/>
</dbReference>
<evidence type="ECO:0008006" key="5">
    <source>
        <dbReference type="Google" id="ProtNLM"/>
    </source>
</evidence>
<feature type="signal peptide" evidence="2">
    <location>
        <begin position="1"/>
        <end position="22"/>
    </location>
</feature>
<gene>
    <name evidence="3" type="ORF">SAMN05444281_2702</name>
</gene>
<name>A0A1M5WVY6_9FLAO</name>
<accession>A0A1M5WVY6</accession>
<proteinExistence type="predicted"/>
<feature type="chain" id="PRO_5012047919" description="PEP-CTERM protein-sorting domain-containing protein" evidence="2">
    <location>
        <begin position="23"/>
        <end position="64"/>
    </location>
</feature>
<keyword evidence="4" id="KW-1185">Reference proteome</keyword>
<evidence type="ECO:0000313" key="4">
    <source>
        <dbReference type="Proteomes" id="UP000184109"/>
    </source>
</evidence>
<protein>
    <recommendedName>
        <fullName evidence="5">PEP-CTERM protein-sorting domain-containing protein</fullName>
    </recommendedName>
</protein>
<evidence type="ECO:0000313" key="3">
    <source>
        <dbReference type="EMBL" id="SHH91747.1"/>
    </source>
</evidence>
<dbReference type="InterPro" id="IPR058207">
    <property type="entry name" value="PID_CTERM"/>
</dbReference>
<evidence type="ECO:0000256" key="1">
    <source>
        <dbReference type="SAM" id="Phobius"/>
    </source>
</evidence>
<keyword evidence="2" id="KW-0732">Signal</keyword>
<feature type="transmembrane region" description="Helical" evidence="1">
    <location>
        <begin position="38"/>
        <end position="57"/>
    </location>
</feature>
<dbReference type="NCBIfam" id="NF046080">
    <property type="entry name" value="PID_CTERM"/>
    <property type="match status" value="1"/>
</dbReference>
<evidence type="ECO:0000256" key="2">
    <source>
        <dbReference type="SAM" id="SignalP"/>
    </source>
</evidence>
<reference evidence="4" key="1">
    <citation type="submission" date="2016-11" db="EMBL/GenBank/DDBJ databases">
        <authorList>
            <person name="Varghese N."/>
            <person name="Submissions S."/>
        </authorList>
    </citation>
    <scope>NUCLEOTIDE SEQUENCE [LARGE SCALE GENOMIC DNA]</scope>
    <source>
        <strain evidence="4">DSM 100572</strain>
    </source>
</reference>
<keyword evidence="1" id="KW-0472">Membrane</keyword>
<keyword evidence="1" id="KW-0812">Transmembrane</keyword>